<keyword evidence="4" id="KW-1185">Reference proteome</keyword>
<dbReference type="PROSITE" id="PS51318">
    <property type="entry name" value="TAT"/>
    <property type="match status" value="1"/>
</dbReference>
<feature type="region of interest" description="Disordered" evidence="1">
    <location>
        <begin position="36"/>
        <end position="114"/>
    </location>
</feature>
<feature type="signal peptide" evidence="2">
    <location>
        <begin position="1"/>
        <end position="43"/>
    </location>
</feature>
<dbReference type="Proteomes" id="UP000240542">
    <property type="component" value="Unassembled WGS sequence"/>
</dbReference>
<feature type="chain" id="PRO_5039077682" evidence="2">
    <location>
        <begin position="44"/>
        <end position="205"/>
    </location>
</feature>
<accession>A0A2P8DGX4</accession>
<name>A0A2P8DGX4_9ACTN</name>
<organism evidence="3 4">
    <name type="scientific">Murinocardiopsis flavida</name>
    <dbReference type="NCBI Taxonomy" id="645275"/>
    <lineage>
        <taxon>Bacteria</taxon>
        <taxon>Bacillati</taxon>
        <taxon>Actinomycetota</taxon>
        <taxon>Actinomycetes</taxon>
        <taxon>Streptosporangiales</taxon>
        <taxon>Nocardiopsidaceae</taxon>
        <taxon>Murinocardiopsis</taxon>
    </lineage>
</organism>
<reference evidence="3 4" key="1">
    <citation type="submission" date="2018-03" db="EMBL/GenBank/DDBJ databases">
        <title>Genomic Encyclopedia of Archaeal and Bacterial Type Strains, Phase II (KMG-II): from individual species to whole genera.</title>
        <authorList>
            <person name="Goeker M."/>
        </authorList>
    </citation>
    <scope>NUCLEOTIDE SEQUENCE [LARGE SCALE GENOMIC DNA]</scope>
    <source>
        <strain evidence="3 4">DSM 45312</strain>
    </source>
</reference>
<feature type="compositionally biased region" description="Low complexity" evidence="1">
    <location>
        <begin position="36"/>
        <end position="51"/>
    </location>
</feature>
<protein>
    <submittedName>
        <fullName evidence="3">Uncharacterized protein</fullName>
    </submittedName>
</protein>
<evidence type="ECO:0000256" key="2">
    <source>
        <dbReference type="SAM" id="SignalP"/>
    </source>
</evidence>
<dbReference type="AlphaFoldDB" id="A0A2P8DGX4"/>
<keyword evidence="2" id="KW-0732">Signal</keyword>
<dbReference type="RefSeq" id="WP_106583857.1">
    <property type="nucleotide sequence ID" value="NZ_PYGA01000011.1"/>
</dbReference>
<evidence type="ECO:0000313" key="4">
    <source>
        <dbReference type="Proteomes" id="UP000240542"/>
    </source>
</evidence>
<dbReference type="InterPro" id="IPR006311">
    <property type="entry name" value="TAT_signal"/>
</dbReference>
<dbReference type="EMBL" id="PYGA01000011">
    <property type="protein sequence ID" value="PSK96465.1"/>
    <property type="molecule type" value="Genomic_DNA"/>
</dbReference>
<gene>
    <name evidence="3" type="ORF">CLV63_11160</name>
</gene>
<comment type="caution">
    <text evidence="3">The sequence shown here is derived from an EMBL/GenBank/DDBJ whole genome shotgun (WGS) entry which is preliminary data.</text>
</comment>
<evidence type="ECO:0000256" key="1">
    <source>
        <dbReference type="SAM" id="MobiDB-lite"/>
    </source>
</evidence>
<sequence>MSSAHTVQRTAGPRRRTAVALTGLALATVTLTGACALPGSAPAADGAQPDPGGDPGVSPTAELPDDAGVHSKDPGERAVAGGTSDVAESERPTPSPSPSRTKKGTPGGGGFPAAYAGTWSSQWFRLELEKGGRSAVLHPASGVCTWSLSLTGGSGSARSATVDGSGACGKHDRADLALDGSDALTVTLKGGTGDDAVKEIPLTRG</sequence>
<feature type="compositionally biased region" description="Basic and acidic residues" evidence="1">
    <location>
        <begin position="67"/>
        <end position="76"/>
    </location>
</feature>
<evidence type="ECO:0000313" key="3">
    <source>
        <dbReference type="EMBL" id="PSK96465.1"/>
    </source>
</evidence>
<proteinExistence type="predicted"/>